<keyword evidence="2" id="KW-1185">Reference proteome</keyword>
<evidence type="ECO:0000313" key="1">
    <source>
        <dbReference type="EMBL" id="GJN31367.1"/>
    </source>
</evidence>
<reference evidence="1" key="2">
    <citation type="submission" date="2021-12" db="EMBL/GenBank/DDBJ databases">
        <title>Resequencing data analysis of finger millet.</title>
        <authorList>
            <person name="Hatakeyama M."/>
            <person name="Aluri S."/>
            <person name="Balachadran M.T."/>
            <person name="Sivarajan S.R."/>
            <person name="Poveda L."/>
            <person name="Shimizu-Inatsugi R."/>
            <person name="Schlapbach R."/>
            <person name="Sreeman S.M."/>
            <person name="Shimizu K.K."/>
        </authorList>
    </citation>
    <scope>NUCLEOTIDE SEQUENCE</scope>
</reference>
<evidence type="ECO:0000313" key="2">
    <source>
        <dbReference type="Proteomes" id="UP001054889"/>
    </source>
</evidence>
<organism evidence="1 2">
    <name type="scientific">Eleusine coracana subsp. coracana</name>
    <dbReference type="NCBI Taxonomy" id="191504"/>
    <lineage>
        <taxon>Eukaryota</taxon>
        <taxon>Viridiplantae</taxon>
        <taxon>Streptophyta</taxon>
        <taxon>Embryophyta</taxon>
        <taxon>Tracheophyta</taxon>
        <taxon>Spermatophyta</taxon>
        <taxon>Magnoliopsida</taxon>
        <taxon>Liliopsida</taxon>
        <taxon>Poales</taxon>
        <taxon>Poaceae</taxon>
        <taxon>PACMAD clade</taxon>
        <taxon>Chloridoideae</taxon>
        <taxon>Cynodonteae</taxon>
        <taxon>Eleusininae</taxon>
        <taxon>Eleusine</taxon>
    </lineage>
</organism>
<name>A0AAV5F8G4_ELECO</name>
<protein>
    <submittedName>
        <fullName evidence="1">Uncharacterized protein</fullName>
    </submittedName>
</protein>
<accession>A0AAV5F8G4</accession>
<reference evidence="1" key="1">
    <citation type="journal article" date="2018" name="DNA Res.">
        <title>Multiple hybrid de novo genome assembly of finger millet, an orphan allotetraploid crop.</title>
        <authorList>
            <person name="Hatakeyama M."/>
            <person name="Aluri S."/>
            <person name="Balachadran M.T."/>
            <person name="Sivarajan S.R."/>
            <person name="Patrignani A."/>
            <person name="Gruter S."/>
            <person name="Poveda L."/>
            <person name="Shimizu-Inatsugi R."/>
            <person name="Baeten J."/>
            <person name="Francoijs K.J."/>
            <person name="Nataraja K.N."/>
            <person name="Reddy Y.A.N."/>
            <person name="Phadnis S."/>
            <person name="Ravikumar R.L."/>
            <person name="Schlapbach R."/>
            <person name="Sreeman S.M."/>
            <person name="Shimizu K.K."/>
        </authorList>
    </citation>
    <scope>NUCLEOTIDE SEQUENCE</scope>
</reference>
<proteinExistence type="predicted"/>
<dbReference type="EMBL" id="BQKI01000082">
    <property type="protein sequence ID" value="GJN31367.1"/>
    <property type="molecule type" value="Genomic_DNA"/>
</dbReference>
<dbReference type="AlphaFoldDB" id="A0AAV5F8G4"/>
<gene>
    <name evidence="1" type="primary">gb19757</name>
    <name evidence="1" type="ORF">PR202_gb19757</name>
</gene>
<sequence>MLAIVTRSDLLGMRSSALACAPHTHLDLLMTWALMQASQKLSKQQRPVTTASAITFLQILQWSSGGTPSSSC</sequence>
<dbReference type="Proteomes" id="UP001054889">
    <property type="component" value="Unassembled WGS sequence"/>
</dbReference>
<comment type="caution">
    <text evidence="1">The sequence shown here is derived from an EMBL/GenBank/DDBJ whole genome shotgun (WGS) entry which is preliminary data.</text>
</comment>